<evidence type="ECO:0000256" key="7">
    <source>
        <dbReference type="ARBA" id="ARBA00022786"/>
    </source>
</evidence>
<reference evidence="11 12" key="1">
    <citation type="journal article" date="2018" name="Plant J.">
        <title>Genome sequences of Chlorella sorokiniana UTEX 1602 and Micractinium conductrix SAG 241.80: implications to maltose excretion by a green alga.</title>
        <authorList>
            <person name="Arriola M.B."/>
            <person name="Velmurugan N."/>
            <person name="Zhang Y."/>
            <person name="Plunkett M.H."/>
            <person name="Hondzo H."/>
            <person name="Barney B.M."/>
        </authorList>
    </citation>
    <scope>NUCLEOTIDE SEQUENCE [LARGE SCALE GENOMIC DNA]</scope>
    <source>
        <strain evidence="11 12">SAG 241.80</strain>
    </source>
</reference>
<dbReference type="InterPro" id="IPR031127">
    <property type="entry name" value="E3_UB_ligase_RBR"/>
</dbReference>
<keyword evidence="5" id="KW-0677">Repeat</keyword>
<evidence type="ECO:0000256" key="3">
    <source>
        <dbReference type="ARBA" id="ARBA00022679"/>
    </source>
</evidence>
<dbReference type="OrthoDB" id="514333at2759"/>
<evidence type="ECO:0000313" key="11">
    <source>
        <dbReference type="EMBL" id="PSC68928.1"/>
    </source>
</evidence>
<dbReference type="InterPro" id="IPR013083">
    <property type="entry name" value="Znf_RING/FYVE/PHD"/>
</dbReference>
<evidence type="ECO:0000313" key="12">
    <source>
        <dbReference type="Proteomes" id="UP000239649"/>
    </source>
</evidence>
<dbReference type="Gene3D" id="1.20.120.1750">
    <property type="match status" value="1"/>
</dbReference>
<protein>
    <recommendedName>
        <fullName evidence="2">RBR-type E3 ubiquitin transferase</fullName>
        <ecNumber evidence="2">2.3.2.31</ecNumber>
    </recommendedName>
</protein>
<dbReference type="SUPFAM" id="SSF57850">
    <property type="entry name" value="RING/U-box"/>
    <property type="match status" value="3"/>
</dbReference>
<keyword evidence="3" id="KW-0808">Transferase</keyword>
<evidence type="ECO:0000259" key="10">
    <source>
        <dbReference type="PROSITE" id="PS51873"/>
    </source>
</evidence>
<gene>
    <name evidence="11" type="ORF">C2E20_7466</name>
</gene>
<feature type="compositionally biased region" description="Low complexity" evidence="9">
    <location>
        <begin position="247"/>
        <end position="259"/>
    </location>
</feature>
<keyword evidence="6" id="KW-0863">Zinc-finger</keyword>
<comment type="caution">
    <text evidence="11">The sequence shown here is derived from an EMBL/GenBank/DDBJ whole genome shotgun (WGS) entry which is preliminary data.</text>
</comment>
<evidence type="ECO:0000256" key="5">
    <source>
        <dbReference type="ARBA" id="ARBA00022737"/>
    </source>
</evidence>
<evidence type="ECO:0000256" key="8">
    <source>
        <dbReference type="ARBA" id="ARBA00022833"/>
    </source>
</evidence>
<evidence type="ECO:0000256" key="6">
    <source>
        <dbReference type="ARBA" id="ARBA00022771"/>
    </source>
</evidence>
<dbReference type="AlphaFoldDB" id="A0A2P6V4C0"/>
<proteinExistence type="predicted"/>
<dbReference type="InterPro" id="IPR044066">
    <property type="entry name" value="TRIAD_supradom"/>
</dbReference>
<dbReference type="Gene3D" id="3.30.40.10">
    <property type="entry name" value="Zinc/RING finger domain, C3HC4 (zinc finger)"/>
    <property type="match status" value="1"/>
</dbReference>
<dbReference type="SMART" id="SM00647">
    <property type="entry name" value="IBR"/>
    <property type="match status" value="2"/>
</dbReference>
<evidence type="ECO:0000256" key="4">
    <source>
        <dbReference type="ARBA" id="ARBA00022723"/>
    </source>
</evidence>
<dbReference type="GO" id="GO:0008270">
    <property type="term" value="F:zinc ion binding"/>
    <property type="evidence" value="ECO:0007669"/>
    <property type="project" value="UniProtKB-KW"/>
</dbReference>
<accession>A0A2P6V4C0</accession>
<keyword evidence="4" id="KW-0479">Metal-binding</keyword>
<dbReference type="CDD" id="cd22582">
    <property type="entry name" value="BRcat_RBR_unk"/>
    <property type="match status" value="1"/>
</dbReference>
<evidence type="ECO:0000256" key="1">
    <source>
        <dbReference type="ARBA" id="ARBA00001798"/>
    </source>
</evidence>
<dbReference type="PANTHER" id="PTHR11685">
    <property type="entry name" value="RBR FAMILY RING FINGER AND IBR DOMAIN-CONTAINING"/>
    <property type="match status" value="1"/>
</dbReference>
<dbReference type="GO" id="GO:0016874">
    <property type="term" value="F:ligase activity"/>
    <property type="evidence" value="ECO:0007669"/>
    <property type="project" value="UniProtKB-KW"/>
</dbReference>
<keyword evidence="7" id="KW-0833">Ubl conjugation pathway</keyword>
<dbReference type="EC" id="2.3.2.31" evidence="2"/>
<dbReference type="GO" id="GO:0061630">
    <property type="term" value="F:ubiquitin protein ligase activity"/>
    <property type="evidence" value="ECO:0007669"/>
    <property type="project" value="UniProtKB-EC"/>
</dbReference>
<comment type="catalytic activity">
    <reaction evidence="1">
        <text>[E2 ubiquitin-conjugating enzyme]-S-ubiquitinyl-L-cysteine + [acceptor protein]-L-lysine = [E2 ubiquitin-conjugating enzyme]-L-cysteine + [acceptor protein]-N(6)-ubiquitinyl-L-lysine.</text>
        <dbReference type="EC" id="2.3.2.31"/>
    </reaction>
</comment>
<evidence type="ECO:0000256" key="9">
    <source>
        <dbReference type="SAM" id="MobiDB-lite"/>
    </source>
</evidence>
<feature type="domain" description="RING-type" evidence="10">
    <location>
        <begin position="1"/>
        <end position="199"/>
    </location>
</feature>
<dbReference type="CDD" id="cd22584">
    <property type="entry name" value="Rcat_RBR_unk"/>
    <property type="match status" value="1"/>
</dbReference>
<dbReference type="STRING" id="554055.A0A2P6V4C0"/>
<organism evidence="11 12">
    <name type="scientific">Micractinium conductrix</name>
    <dbReference type="NCBI Taxonomy" id="554055"/>
    <lineage>
        <taxon>Eukaryota</taxon>
        <taxon>Viridiplantae</taxon>
        <taxon>Chlorophyta</taxon>
        <taxon>core chlorophytes</taxon>
        <taxon>Trebouxiophyceae</taxon>
        <taxon>Chlorellales</taxon>
        <taxon>Chlorellaceae</taxon>
        <taxon>Chlorella clade</taxon>
        <taxon>Micractinium</taxon>
    </lineage>
</organism>
<dbReference type="Proteomes" id="UP000239649">
    <property type="component" value="Unassembled WGS sequence"/>
</dbReference>
<dbReference type="EMBL" id="LHPF02000031">
    <property type="protein sequence ID" value="PSC68928.1"/>
    <property type="molecule type" value="Genomic_DNA"/>
</dbReference>
<name>A0A2P6V4C0_9CHLO</name>
<sequence>MHSLGACKHAFCLPCLREYVAGKIQDRTFPIACPLPDCKQPIGAAECGLVLTPEEQGTLGQMETEAAVGEGARLYCPNPACSQLLLADDKRADVAMDCPYCQQELCANCGVAWHENLTCQQYQAQPGALRSKEDQALLDFAEKEGMRRCPACGVMVERIEGCSYMSCRCGSRFCYGCGKRKDPGSSHYCNCKPHHEQWLRPPPQVAAVLAQNAAAYQRQHQQQLQQRQCQQQQQAQQRQQRQQQQQAQQQQVQQQPQQQHRQRRRGARGVPAAQDGAAAAAAAAAAGGAAAPPAAPPPLFVPFEPGVVAVPPPPGFGALDAGLGALNGAMNAQLAALEDLARLMGARRPPRRRG</sequence>
<dbReference type="PROSITE" id="PS00518">
    <property type="entry name" value="ZF_RING_1"/>
    <property type="match status" value="1"/>
</dbReference>
<dbReference type="InterPro" id="IPR002867">
    <property type="entry name" value="IBR_dom"/>
</dbReference>
<dbReference type="PROSITE" id="PS51873">
    <property type="entry name" value="TRIAD"/>
    <property type="match status" value="1"/>
</dbReference>
<dbReference type="Pfam" id="PF01485">
    <property type="entry name" value="IBR"/>
    <property type="match status" value="2"/>
</dbReference>
<evidence type="ECO:0000256" key="2">
    <source>
        <dbReference type="ARBA" id="ARBA00012251"/>
    </source>
</evidence>
<keyword evidence="8" id="KW-0862">Zinc</keyword>
<keyword evidence="12" id="KW-1185">Reference proteome</keyword>
<dbReference type="GO" id="GO:0016567">
    <property type="term" value="P:protein ubiquitination"/>
    <property type="evidence" value="ECO:0007669"/>
    <property type="project" value="InterPro"/>
</dbReference>
<dbReference type="InterPro" id="IPR017907">
    <property type="entry name" value="Znf_RING_CS"/>
</dbReference>
<feature type="region of interest" description="Disordered" evidence="9">
    <location>
        <begin position="247"/>
        <end position="275"/>
    </location>
</feature>